<dbReference type="Pfam" id="PF13087">
    <property type="entry name" value="AAA_12"/>
    <property type="match status" value="1"/>
</dbReference>
<dbReference type="InterPro" id="IPR027417">
    <property type="entry name" value="P-loop_NTPase"/>
</dbReference>
<evidence type="ECO:0000313" key="4">
    <source>
        <dbReference type="Proteomes" id="UP001320972"/>
    </source>
</evidence>
<dbReference type="InterPro" id="IPR041679">
    <property type="entry name" value="DNA2/NAM7-like_C"/>
</dbReference>
<dbReference type="CDD" id="cd18808">
    <property type="entry name" value="SF1_C_Upf1"/>
    <property type="match status" value="1"/>
</dbReference>
<dbReference type="RefSeq" id="WP_338006637.1">
    <property type="nucleotide sequence ID" value="NZ_JAOPKB010000001.1"/>
</dbReference>
<evidence type="ECO:0000259" key="1">
    <source>
        <dbReference type="Pfam" id="PF13086"/>
    </source>
</evidence>
<evidence type="ECO:0000313" key="3">
    <source>
        <dbReference type="EMBL" id="MCU4971134.1"/>
    </source>
</evidence>
<dbReference type="InterPro" id="IPR047187">
    <property type="entry name" value="SF1_C_Upf1"/>
</dbReference>
<dbReference type="InterPro" id="IPR045055">
    <property type="entry name" value="DNA2/NAM7-like"/>
</dbReference>
<dbReference type="PANTHER" id="PTHR10887:SF495">
    <property type="entry name" value="HELICASE SENATAXIN ISOFORM X1-RELATED"/>
    <property type="match status" value="1"/>
</dbReference>
<sequence>MEGQVQPQDTTSTTKTEVFDKLREKVTHERQIEREKAIQTLTEHSTNELKYLEDTPFIPGAEITRSTLTPPDVLSVEIPVHPQTGETANVRDEYGLYQGNEVLLQGKYEGEDVQATGIIKEIKEHSIHVRVTGEAAGDLSRQGEIAKSSNSSIGGMLNPVTYDRQLDAVEYAQNHPIASILTGSKPVQFSHQFVANTRELDKDLYRNKRQKEGIEKALNAEILACLQGPPGTGKTRVIVELARRLVLADKRVLITAETNAAVDNILIGSSDKFEADTDSLLHYHLENEIHAARTNLDGEEVHSLAREHFADCSPEAAEVVASTNSSSAKLGIDSFDYVIIDEATQASIPSSLIPIVRGEITILVGDHKQLPPFSQLQNKTQESLFERLYAENGLYGPDIGTRFNIQYRMDEKIAEFPSREFYEGDLKTAGSAGNIRGQLDMLPMGIFEVNGDYEEGGMSKFNPKEAEHVERMVKMLRKKGLQDSEIGVAAAHRKQAEHIKDRLNQAGIGNLQELRVNTFDSFQGSERDAMILSFTRSNERGNIGFLGDEIGRRRLNVAMTRAKTFCALIGDWDTLREGSNLYERLYQYVDAEIAPAKKVTL</sequence>
<gene>
    <name evidence="3" type="ORF">OB955_00075</name>
</gene>
<dbReference type="InterPro" id="IPR041677">
    <property type="entry name" value="DNA2/NAM7_AAA_11"/>
</dbReference>
<organism evidence="3 4">
    <name type="scientific">Natronoglomus mannanivorans</name>
    <dbReference type="NCBI Taxonomy" id="2979990"/>
    <lineage>
        <taxon>Archaea</taxon>
        <taxon>Methanobacteriati</taxon>
        <taxon>Methanobacteriota</taxon>
        <taxon>Stenosarchaea group</taxon>
        <taxon>Halobacteria</taxon>
        <taxon>Halobacteriales</taxon>
        <taxon>Natrialbaceae</taxon>
        <taxon>Natronoglomus</taxon>
    </lineage>
</organism>
<dbReference type="Gene3D" id="3.40.50.300">
    <property type="entry name" value="P-loop containing nucleotide triphosphate hydrolases"/>
    <property type="match status" value="2"/>
</dbReference>
<evidence type="ECO:0000259" key="2">
    <source>
        <dbReference type="Pfam" id="PF13087"/>
    </source>
</evidence>
<dbReference type="Pfam" id="PF13086">
    <property type="entry name" value="AAA_11"/>
    <property type="match status" value="2"/>
</dbReference>
<dbReference type="PANTHER" id="PTHR10887">
    <property type="entry name" value="DNA2/NAM7 HELICASE FAMILY"/>
    <property type="match status" value="1"/>
</dbReference>
<dbReference type="SUPFAM" id="SSF52540">
    <property type="entry name" value="P-loop containing nucleoside triphosphate hydrolases"/>
    <property type="match status" value="1"/>
</dbReference>
<reference evidence="3 4" key="1">
    <citation type="submission" date="2022-09" db="EMBL/GenBank/DDBJ databases">
        <title>Enrichment on poylsaccharides allowed isolation of novel metabolic and taxonomic groups of Haloarchaea.</title>
        <authorList>
            <person name="Sorokin D.Y."/>
            <person name="Elcheninov A.G."/>
            <person name="Khizhniak T.V."/>
            <person name="Kolganova T.V."/>
            <person name="Kublanov I.V."/>
        </authorList>
    </citation>
    <scope>NUCLEOTIDE SEQUENCE [LARGE SCALE GENOMIC DNA]</scope>
    <source>
        <strain evidence="3 4">AArc-m2/3/4</strain>
    </source>
</reference>
<feature type="domain" description="DNA2/NAM7 helicase helicase" evidence="1">
    <location>
        <begin position="315"/>
        <end position="373"/>
    </location>
</feature>
<name>A0ABT2Q879_9EURY</name>
<dbReference type="Proteomes" id="UP001320972">
    <property type="component" value="Unassembled WGS sequence"/>
</dbReference>
<proteinExistence type="predicted"/>
<dbReference type="EMBL" id="JAOPKB010000001">
    <property type="protein sequence ID" value="MCU4971134.1"/>
    <property type="molecule type" value="Genomic_DNA"/>
</dbReference>
<feature type="domain" description="DNA2/NAM7 helicase helicase" evidence="1">
    <location>
        <begin position="207"/>
        <end position="271"/>
    </location>
</feature>
<comment type="caution">
    <text evidence="3">The sequence shown here is derived from an EMBL/GenBank/DDBJ whole genome shotgun (WGS) entry which is preliminary data.</text>
</comment>
<keyword evidence="4" id="KW-1185">Reference proteome</keyword>
<feature type="domain" description="DNA2/NAM7 helicase-like C-terminal" evidence="2">
    <location>
        <begin position="381"/>
        <end position="571"/>
    </location>
</feature>
<protein>
    <submittedName>
        <fullName evidence="3">AAA domain-containing protein</fullName>
    </submittedName>
</protein>
<accession>A0ABT2Q879</accession>